<protein>
    <recommendedName>
        <fullName evidence="5">Pyruvate dehydrogenase E1 component subunit beta</fullName>
        <ecNumber evidence="5">1.2.4.1</ecNumber>
    </recommendedName>
</protein>
<dbReference type="EC" id="1.2.4.1" evidence="5"/>
<dbReference type="Proteomes" id="UP000005622">
    <property type="component" value="Unassembled WGS sequence"/>
</dbReference>
<dbReference type="HOGENOM" id="CLU_012907_1_1_1"/>
<dbReference type="Gene3D" id="3.40.50.920">
    <property type="match status" value="1"/>
</dbReference>
<dbReference type="GO" id="GO:0004739">
    <property type="term" value="F:pyruvate dehydrogenase (acetyl-transferring) activity"/>
    <property type="evidence" value="ECO:0007669"/>
    <property type="project" value="UniProtKB-UniRule"/>
</dbReference>
<dbReference type="SUPFAM" id="SSF52518">
    <property type="entry name" value="Thiamin diphosphate-binding fold (THDP-binding)"/>
    <property type="match status" value="1"/>
</dbReference>
<dbReference type="SUPFAM" id="SSF52922">
    <property type="entry name" value="TK C-terminal domain-like"/>
    <property type="match status" value="1"/>
</dbReference>
<keyword evidence="9" id="KW-1185">Reference proteome</keyword>
<comment type="cofactor">
    <cofactor evidence="1 5">
        <name>thiamine diphosphate</name>
        <dbReference type="ChEBI" id="CHEBI:58937"/>
    </cofactor>
</comment>
<gene>
    <name evidence="7" type="ORF">NERG_01969</name>
    <name evidence="8" type="ORF">NESG_01688</name>
</gene>
<reference evidence="7" key="1">
    <citation type="submission" date="2011-03" db="EMBL/GenBank/DDBJ databases">
        <title>The Genome Sequence of Nematocida sp1 strain ERTm2.</title>
        <authorList>
            <consortium name="The Broad Institute Genome Sequencing Platform"/>
            <consortium name="The Broad Institute Genome Sequencing Center for Infectious Disease"/>
            <person name="Cuomo C."/>
            <person name="Troemel E."/>
            <person name="Young S.K."/>
            <person name="Zeng Q."/>
            <person name="Gargeya S."/>
            <person name="Fitzgerald M."/>
            <person name="Haas B."/>
            <person name="Abouelleil A."/>
            <person name="Alvarado L."/>
            <person name="Arachchi H.M."/>
            <person name="Berlin A."/>
            <person name="Brown A."/>
            <person name="Chapman S.B."/>
            <person name="Chen Z."/>
            <person name="Dunbar C."/>
            <person name="Freedman E."/>
            <person name="Gearin G."/>
            <person name="Gellesch M."/>
            <person name="Goldberg J."/>
            <person name="Griggs A."/>
            <person name="Gujja S."/>
            <person name="Heilman E.R."/>
            <person name="Heiman D."/>
            <person name="Howarth C."/>
            <person name="Larson L."/>
            <person name="Lui A."/>
            <person name="MacDonald P.J.P."/>
            <person name="Mehta T."/>
            <person name="Montmayeur A."/>
            <person name="Murphy C."/>
            <person name="Neiman D."/>
            <person name="Pearson M."/>
            <person name="Priest M."/>
            <person name="Roberts A."/>
            <person name="Saif S."/>
            <person name="Shea T."/>
            <person name="Shenoy N."/>
            <person name="Sisk P."/>
            <person name="Stolte C."/>
            <person name="Sykes S."/>
            <person name="White J."/>
            <person name="Yandava C."/>
            <person name="Wortman J."/>
            <person name="Nusbaum C."/>
            <person name="Birren B."/>
        </authorList>
    </citation>
    <scope>NUCLEOTIDE SEQUENCE</scope>
    <source>
        <strain evidence="7">ERTm2</strain>
    </source>
</reference>
<sequence>MKEKISEVIQKVLAQEMIRDESVYLIGEEVAVYGGAYQCTAGLLEKFGSARVIDTPISEIGFTGLAVGSAFMGLKPVCDFMSFSFALQAMDHIINSAAKTLYMSGGRIQCPIVFRGPNGYAAGVGAQHTQDFSGFFASIPGLRVVMPHSARDHAGLLRSAIRDPNPVIVLENEMLYSQEKDFDESILDENFLLPLDKAIVEVVGDAVTIVGLGITVGICLEAAEKILKQQNIFVEVINLLAINPLDICTIEKSVSKTKRLLIVDYAWPECGVASEISASISSRLFGVLESPVYTLCSKKVPTPYAEELEKLMYPNAEDVASSVHMLLAKMAYRNKE</sequence>
<dbReference type="InterPro" id="IPR009014">
    <property type="entry name" value="Transketo_C/PFOR_II"/>
</dbReference>
<comment type="function">
    <text evidence="5">The pyruvate dehydrogenase complex catalyzes the overall conversion of pyruvate to acetyl-CoA and CO2.</text>
</comment>
<organism evidence="7">
    <name type="scientific">Nematocida ausubeli (strain ATCC PRA-371 / ERTm2)</name>
    <name type="common">Nematode killer fungus</name>
    <dbReference type="NCBI Taxonomy" id="1913371"/>
    <lineage>
        <taxon>Eukaryota</taxon>
        <taxon>Fungi</taxon>
        <taxon>Fungi incertae sedis</taxon>
        <taxon>Microsporidia</taxon>
        <taxon>Nematocida</taxon>
    </lineage>
</organism>
<dbReference type="SMART" id="SM00861">
    <property type="entry name" value="Transket_pyr"/>
    <property type="match status" value="1"/>
</dbReference>
<dbReference type="EMBL" id="JH604637">
    <property type="protein sequence ID" value="EHY64913.1"/>
    <property type="molecule type" value="Genomic_DNA"/>
</dbReference>
<comment type="catalytic activity">
    <reaction evidence="5">
        <text>N(6)-[(R)-lipoyl]-L-lysyl-[protein] + pyruvate + H(+) = N(6)-[(R)-S(8)-acetyldihydrolipoyl]-L-lysyl-[protein] + CO2</text>
        <dbReference type="Rhea" id="RHEA:19189"/>
        <dbReference type="Rhea" id="RHEA-COMP:10474"/>
        <dbReference type="Rhea" id="RHEA-COMP:10478"/>
        <dbReference type="ChEBI" id="CHEBI:15361"/>
        <dbReference type="ChEBI" id="CHEBI:15378"/>
        <dbReference type="ChEBI" id="CHEBI:16526"/>
        <dbReference type="ChEBI" id="CHEBI:83099"/>
        <dbReference type="ChEBI" id="CHEBI:83111"/>
        <dbReference type="EC" id="1.2.4.1"/>
    </reaction>
</comment>
<dbReference type="CDD" id="cd07036">
    <property type="entry name" value="TPP_PYR_E1-PDHc-beta_like"/>
    <property type="match status" value="1"/>
</dbReference>
<feature type="domain" description="Transketolase-like pyrimidine-binding" evidence="6">
    <location>
        <begin position="3"/>
        <end position="178"/>
    </location>
</feature>
<dbReference type="Pfam" id="PF02780">
    <property type="entry name" value="Transketolase_C"/>
    <property type="match status" value="1"/>
</dbReference>
<evidence type="ECO:0000256" key="5">
    <source>
        <dbReference type="RuleBase" id="RU364074"/>
    </source>
</evidence>
<evidence type="ECO:0000313" key="9">
    <source>
        <dbReference type="Proteomes" id="UP000054524"/>
    </source>
</evidence>
<evidence type="ECO:0000256" key="3">
    <source>
        <dbReference type="ARBA" id="ARBA00023052"/>
    </source>
</evidence>
<evidence type="ECO:0000256" key="1">
    <source>
        <dbReference type="ARBA" id="ARBA00001964"/>
    </source>
</evidence>
<dbReference type="GO" id="GO:0006086">
    <property type="term" value="P:pyruvate decarboxylation to acetyl-CoA"/>
    <property type="evidence" value="ECO:0007669"/>
    <property type="project" value="InterPro"/>
</dbReference>
<accession>A0A086J0P0</accession>
<dbReference type="AlphaFoldDB" id="H8ZEE8"/>
<evidence type="ECO:0000313" key="7">
    <source>
        <dbReference type="EMBL" id="EHY64913.1"/>
    </source>
</evidence>
<dbReference type="InterPro" id="IPR027110">
    <property type="entry name" value="PDHB_mito-type"/>
</dbReference>
<dbReference type="Pfam" id="PF02779">
    <property type="entry name" value="Transket_pyr"/>
    <property type="match status" value="1"/>
</dbReference>
<dbReference type="InterPro" id="IPR029061">
    <property type="entry name" value="THDP-binding"/>
</dbReference>
<evidence type="ECO:0000259" key="6">
    <source>
        <dbReference type="SMART" id="SM00861"/>
    </source>
</evidence>
<dbReference type="Proteomes" id="UP000054524">
    <property type="component" value="Unassembled WGS sequence"/>
</dbReference>
<dbReference type="PANTHER" id="PTHR11624">
    <property type="entry name" value="DEHYDROGENASE RELATED"/>
    <property type="match status" value="1"/>
</dbReference>
<evidence type="ECO:0000256" key="2">
    <source>
        <dbReference type="ARBA" id="ARBA00023002"/>
    </source>
</evidence>
<dbReference type="InterPro" id="IPR005475">
    <property type="entry name" value="Transketolase-like_Pyr-bd"/>
</dbReference>
<evidence type="ECO:0000256" key="4">
    <source>
        <dbReference type="ARBA" id="ARBA00023317"/>
    </source>
</evidence>
<dbReference type="PANTHER" id="PTHR11624:SF96">
    <property type="entry name" value="PYRUVATE DEHYDROGENASE E1 COMPONENT SUBUNIT BETA, MITOCHONDRIAL"/>
    <property type="match status" value="1"/>
</dbReference>
<dbReference type="InterPro" id="IPR033248">
    <property type="entry name" value="Transketolase_C"/>
</dbReference>
<keyword evidence="4 5" id="KW-0670">Pyruvate</keyword>
<name>H8ZEE8_NEMA1</name>
<reference evidence="8 9" key="3">
    <citation type="journal article" date="2014" name="Genome Announc.">
        <title>Genome Sequence of the Microsporidian Species Nematocida sp1 Strain ERTm6 (ATCC PRA-372).</title>
        <authorList>
            <person name="Bakowski M.A."/>
            <person name="Priest M."/>
            <person name="Young S."/>
            <person name="Cuomo C.A."/>
            <person name="Troemel E.R."/>
        </authorList>
    </citation>
    <scope>NUCLEOTIDE SEQUENCE [LARGE SCALE GENOMIC DNA]</scope>
    <source>
        <strain evidence="8 9">ERTm6</strain>
    </source>
</reference>
<keyword evidence="2 5" id="KW-0560">Oxidoreductase</keyword>
<evidence type="ECO:0000313" key="8">
    <source>
        <dbReference type="EMBL" id="KFG25708.1"/>
    </source>
</evidence>
<dbReference type="STRING" id="944018.H8ZEE8"/>
<reference evidence="8" key="2">
    <citation type="submission" date="2012-10" db="EMBL/GenBank/DDBJ databases">
        <authorList>
            <consortium name="The Broad Institute Genome Sequencing Platform"/>
            <consortium name="The Broad Institute Genome Sequencing Center for Infectious Disease"/>
            <person name="Cuomo C."/>
            <person name="Troemel E."/>
            <person name="Walker B."/>
            <person name="Young S.K."/>
            <person name="Zeng Q."/>
            <person name="Gargeya S."/>
            <person name="Fitzgerald M."/>
            <person name="Haas B."/>
            <person name="Abouelleil A."/>
            <person name="Alvarado L."/>
            <person name="Arachchi H.M."/>
            <person name="Berlin A.M."/>
            <person name="Chapman S.B."/>
            <person name="Goldberg J."/>
            <person name="Griggs A."/>
            <person name="Gujja S."/>
            <person name="Hansen M."/>
            <person name="Howarth C."/>
            <person name="Imamovic A."/>
            <person name="Larimer J."/>
            <person name="McCowan C."/>
            <person name="Murphy C."/>
            <person name="Neiman D."/>
            <person name="Pearson M."/>
            <person name="Priest M."/>
            <person name="Roberts A."/>
            <person name="Saif S."/>
            <person name="Shea T."/>
            <person name="Sisk P."/>
            <person name="Sykes S."/>
            <person name="Wortman J."/>
            <person name="Nusbaum C."/>
            <person name="Birren B."/>
        </authorList>
    </citation>
    <scope>NUCLEOTIDE SEQUENCE</scope>
    <source>
        <strain evidence="8">ERTm6</strain>
    </source>
</reference>
<dbReference type="FunFam" id="3.40.50.970:FF:000001">
    <property type="entry name" value="Pyruvate dehydrogenase E1 beta subunit"/>
    <property type="match status" value="1"/>
</dbReference>
<dbReference type="NCBIfam" id="NF006667">
    <property type="entry name" value="PRK09212.1"/>
    <property type="match status" value="1"/>
</dbReference>
<dbReference type="Gene3D" id="3.40.50.970">
    <property type="match status" value="1"/>
</dbReference>
<proteinExistence type="predicted"/>
<keyword evidence="3 5" id="KW-0786">Thiamine pyrophosphate</keyword>
<dbReference type="EMBL" id="AKIJ01000004">
    <property type="protein sequence ID" value="KFG25708.1"/>
    <property type="molecule type" value="Genomic_DNA"/>
</dbReference>
<accession>H8ZEE8</accession>